<dbReference type="InterPro" id="IPR036942">
    <property type="entry name" value="Beta-barrel_TonB_sf"/>
</dbReference>
<dbReference type="GO" id="GO:0015344">
    <property type="term" value="F:siderophore uptake transmembrane transporter activity"/>
    <property type="evidence" value="ECO:0007669"/>
    <property type="project" value="TreeGrafter"/>
</dbReference>
<gene>
    <name evidence="14" type="ORF">AsAng_0027280</name>
</gene>
<evidence type="ECO:0000256" key="2">
    <source>
        <dbReference type="ARBA" id="ARBA00022448"/>
    </source>
</evidence>
<dbReference type="SUPFAM" id="SSF49464">
    <property type="entry name" value="Carboxypeptidase regulatory domain-like"/>
    <property type="match status" value="1"/>
</dbReference>
<feature type="domain" description="TonB-dependent receptor-like beta-barrel" evidence="12">
    <location>
        <begin position="333"/>
        <end position="759"/>
    </location>
</feature>
<keyword evidence="15" id="KW-1185">Reference proteome</keyword>
<sequence length="798" mass="91009">MQHCCKTPTFVAMKTIIATIIILLSYCSIQAQNAILKGQVLSNEQEPLSGALVELESSSIAVLTDEEGKYQLTLEKEGSYTLVFSYLGFKKLRIEEVLCNEAKTRELNVALELLDCCGEEPIVVTEKKVQSTQEKEQLNSTFFEENAQGTFSKSIEKIAGINAINVGVGIAKPVIRGLSFNRIVVNNNGIKQEGQQWGADHGLEVDQFGVERVELVKGAASLRYGSDALGGAINILPSKILAKNTLKASLIGLYKSNNQHGGFSAYIGGRFSDYFFEARVSYQDFADYRIPTDSFVYNDYVLPIYNYQLKNTAGKERNIKATLGLVKDWGISRLTFSQYYLNAGIFSGAVGIPRSYALEVDGDDRDLDHPSQKVSHISLIWNNDFYIQQHRLQINIGYQNNSRKEFSFPHYHQFSPVDSSDVALELGLQTASIAAIFTHRTTKKWENSYGLSTQYQHNKRAGFEFLLPNFQTIRSGIYWISNFKPNKRWLLTAGLRLDYAYNQSDAYQQAVYDRNQEIQYIPKVEELEQHFFNYAASLGFNCEIRPQMLWLRMHLGKSYRVPHPSETVSNGIHHGTFRHEMGTPNLKPEQGYQLELAMDIKWKRLKANGAVFGNYFQQYIYLSPTGKFSPLPEAGQLYQHIQTDAIYTGGELAWEWEPINNFTLKQAYEYVWNLNLKTGLGLPFTPPASILTELRYQWSKIAFFEDIYTQLTYRYSFEQARSDRNELRTPAYHLLDLGVGFKIRVKKQAIHFGLQIQNLLDTAYLNHLSRYRILEIPEQGRNIVLSLKVPLEFSLSSK</sequence>
<dbReference type="InterPro" id="IPR008969">
    <property type="entry name" value="CarboxyPept-like_regulatory"/>
</dbReference>
<comment type="subcellular location">
    <subcellularLocation>
        <location evidence="1 10">Cell outer membrane</location>
        <topology evidence="1 10">Multi-pass membrane protein</topology>
    </subcellularLocation>
</comment>
<keyword evidence="3 10" id="KW-1134">Transmembrane beta strand</keyword>
<evidence type="ECO:0000256" key="8">
    <source>
        <dbReference type="ARBA" id="ARBA00023170"/>
    </source>
</evidence>
<keyword evidence="4 10" id="KW-0812">Transmembrane</keyword>
<keyword evidence="5" id="KW-0732">Signal</keyword>
<keyword evidence="8 14" id="KW-0675">Receptor</keyword>
<evidence type="ECO:0000259" key="13">
    <source>
        <dbReference type="Pfam" id="PF07715"/>
    </source>
</evidence>
<comment type="similarity">
    <text evidence="10 11">Belongs to the TonB-dependent receptor family.</text>
</comment>
<evidence type="ECO:0000256" key="10">
    <source>
        <dbReference type="PROSITE-ProRule" id="PRU01360"/>
    </source>
</evidence>
<keyword evidence="6 11" id="KW-0798">TonB box</keyword>
<name>A0A915YF72_9BACT</name>
<evidence type="ECO:0000256" key="5">
    <source>
        <dbReference type="ARBA" id="ARBA00022729"/>
    </source>
</evidence>
<evidence type="ECO:0000256" key="11">
    <source>
        <dbReference type="RuleBase" id="RU003357"/>
    </source>
</evidence>
<keyword evidence="7 10" id="KW-0472">Membrane</keyword>
<dbReference type="PANTHER" id="PTHR30069">
    <property type="entry name" value="TONB-DEPENDENT OUTER MEMBRANE RECEPTOR"/>
    <property type="match status" value="1"/>
</dbReference>
<evidence type="ECO:0000256" key="1">
    <source>
        <dbReference type="ARBA" id="ARBA00004571"/>
    </source>
</evidence>
<dbReference type="Pfam" id="PF00593">
    <property type="entry name" value="TonB_dep_Rec_b-barrel"/>
    <property type="match status" value="1"/>
</dbReference>
<dbReference type="PANTHER" id="PTHR30069:SF29">
    <property type="entry name" value="HEMOGLOBIN AND HEMOGLOBIN-HAPTOGLOBIN-BINDING PROTEIN 1-RELATED"/>
    <property type="match status" value="1"/>
</dbReference>
<organism evidence="14 15">
    <name type="scientific">Aureispira anguillae</name>
    <dbReference type="NCBI Taxonomy" id="2864201"/>
    <lineage>
        <taxon>Bacteria</taxon>
        <taxon>Pseudomonadati</taxon>
        <taxon>Bacteroidota</taxon>
        <taxon>Saprospiria</taxon>
        <taxon>Saprospirales</taxon>
        <taxon>Saprospiraceae</taxon>
        <taxon>Aureispira</taxon>
    </lineage>
</organism>
<dbReference type="PROSITE" id="PS52016">
    <property type="entry name" value="TONB_DEPENDENT_REC_3"/>
    <property type="match status" value="1"/>
</dbReference>
<dbReference type="InterPro" id="IPR000531">
    <property type="entry name" value="Beta-barrel_TonB"/>
</dbReference>
<dbReference type="SUPFAM" id="SSF56935">
    <property type="entry name" value="Porins"/>
    <property type="match status" value="1"/>
</dbReference>
<dbReference type="EMBL" id="AP026867">
    <property type="protein sequence ID" value="BDS12013.1"/>
    <property type="molecule type" value="Genomic_DNA"/>
</dbReference>
<evidence type="ECO:0000259" key="12">
    <source>
        <dbReference type="Pfam" id="PF00593"/>
    </source>
</evidence>
<dbReference type="Pfam" id="PF07715">
    <property type="entry name" value="Plug"/>
    <property type="match status" value="1"/>
</dbReference>
<evidence type="ECO:0000313" key="15">
    <source>
        <dbReference type="Proteomes" id="UP001060919"/>
    </source>
</evidence>
<dbReference type="Gene3D" id="2.60.40.1120">
    <property type="entry name" value="Carboxypeptidase-like, regulatory domain"/>
    <property type="match status" value="1"/>
</dbReference>
<evidence type="ECO:0000256" key="4">
    <source>
        <dbReference type="ARBA" id="ARBA00022692"/>
    </source>
</evidence>
<keyword evidence="9 10" id="KW-0998">Cell outer membrane</keyword>
<dbReference type="AlphaFoldDB" id="A0A915YF72"/>
<feature type="domain" description="TonB-dependent receptor plug" evidence="13">
    <location>
        <begin position="130"/>
        <end position="232"/>
    </location>
</feature>
<keyword evidence="2 10" id="KW-0813">Transport</keyword>
<dbReference type="Proteomes" id="UP001060919">
    <property type="component" value="Chromosome"/>
</dbReference>
<dbReference type="InterPro" id="IPR039426">
    <property type="entry name" value="TonB-dep_rcpt-like"/>
</dbReference>
<reference evidence="14" key="1">
    <citation type="submission" date="2022-09" db="EMBL/GenBank/DDBJ databases">
        <title>Aureispira anguillicida sp. nov., isolated from Leptocephalus of Japanese eel Anguilla japonica.</title>
        <authorList>
            <person name="Yuasa K."/>
            <person name="Mekata T."/>
            <person name="Ikunari K."/>
        </authorList>
    </citation>
    <scope>NUCLEOTIDE SEQUENCE</scope>
    <source>
        <strain evidence="14">EL160426</strain>
    </source>
</reference>
<evidence type="ECO:0000256" key="7">
    <source>
        <dbReference type="ARBA" id="ARBA00023136"/>
    </source>
</evidence>
<dbReference type="InterPro" id="IPR037066">
    <property type="entry name" value="Plug_dom_sf"/>
</dbReference>
<dbReference type="Gene3D" id="2.170.130.10">
    <property type="entry name" value="TonB-dependent receptor, plug domain"/>
    <property type="match status" value="1"/>
</dbReference>
<evidence type="ECO:0000313" key="14">
    <source>
        <dbReference type="EMBL" id="BDS12013.1"/>
    </source>
</evidence>
<dbReference type="Pfam" id="PF13715">
    <property type="entry name" value="CarbopepD_reg_2"/>
    <property type="match status" value="1"/>
</dbReference>
<dbReference type="KEGG" id="aup:AsAng_0027280"/>
<proteinExistence type="inferred from homology"/>
<dbReference type="GO" id="GO:0044718">
    <property type="term" value="P:siderophore transmembrane transport"/>
    <property type="evidence" value="ECO:0007669"/>
    <property type="project" value="TreeGrafter"/>
</dbReference>
<dbReference type="InterPro" id="IPR012910">
    <property type="entry name" value="Plug_dom"/>
</dbReference>
<evidence type="ECO:0000256" key="9">
    <source>
        <dbReference type="ARBA" id="ARBA00023237"/>
    </source>
</evidence>
<dbReference type="GO" id="GO:0009279">
    <property type="term" value="C:cell outer membrane"/>
    <property type="evidence" value="ECO:0007669"/>
    <property type="project" value="UniProtKB-SubCell"/>
</dbReference>
<accession>A0A915YF72</accession>
<protein>
    <submittedName>
        <fullName evidence="14">TonB-dependent receptor</fullName>
    </submittedName>
</protein>
<dbReference type="Gene3D" id="2.40.170.20">
    <property type="entry name" value="TonB-dependent receptor, beta-barrel domain"/>
    <property type="match status" value="1"/>
</dbReference>
<evidence type="ECO:0000256" key="3">
    <source>
        <dbReference type="ARBA" id="ARBA00022452"/>
    </source>
</evidence>
<evidence type="ECO:0000256" key="6">
    <source>
        <dbReference type="ARBA" id="ARBA00023077"/>
    </source>
</evidence>